<evidence type="ECO:0000313" key="2">
    <source>
        <dbReference type="EMBL" id="EPE31171.1"/>
    </source>
</evidence>
<dbReference type="KEGG" id="glz:GLAREA_04138"/>
<dbReference type="EMBL" id="KE145363">
    <property type="protein sequence ID" value="EPE31171.1"/>
    <property type="molecule type" value="Genomic_DNA"/>
</dbReference>
<gene>
    <name evidence="2" type="ORF">GLAREA_04138</name>
</gene>
<dbReference type="AlphaFoldDB" id="S3DGL0"/>
<accession>S3DGL0</accession>
<proteinExistence type="predicted"/>
<evidence type="ECO:0000313" key="3">
    <source>
        <dbReference type="Proteomes" id="UP000016922"/>
    </source>
</evidence>
<dbReference type="RefSeq" id="XP_008082582.1">
    <property type="nucleotide sequence ID" value="XM_008084391.1"/>
</dbReference>
<feature type="compositionally biased region" description="Low complexity" evidence="1">
    <location>
        <begin position="73"/>
        <end position="83"/>
    </location>
</feature>
<protein>
    <submittedName>
        <fullName evidence="2">Uncharacterized protein</fullName>
    </submittedName>
</protein>
<sequence>MSNSGPTAMPKVYIDQLEPVIILASQSIIEEVVTEVLAMINSECRNGTEAFQVAKNDDTAGLCPRLAGLEITSSSNSDTSPSSEVLRQPYPGRPDPYLLDTDGLASRMSDKKIEWANEMTCTIVEIVERWAAVLTRAGICI</sequence>
<organism evidence="2 3">
    <name type="scientific">Glarea lozoyensis (strain ATCC 20868 / MF5171)</name>
    <dbReference type="NCBI Taxonomy" id="1116229"/>
    <lineage>
        <taxon>Eukaryota</taxon>
        <taxon>Fungi</taxon>
        <taxon>Dikarya</taxon>
        <taxon>Ascomycota</taxon>
        <taxon>Pezizomycotina</taxon>
        <taxon>Leotiomycetes</taxon>
        <taxon>Helotiales</taxon>
        <taxon>Helotiaceae</taxon>
        <taxon>Glarea</taxon>
    </lineage>
</organism>
<keyword evidence="3" id="KW-1185">Reference proteome</keyword>
<dbReference type="Proteomes" id="UP000016922">
    <property type="component" value="Unassembled WGS sequence"/>
</dbReference>
<feature type="region of interest" description="Disordered" evidence="1">
    <location>
        <begin position="72"/>
        <end position="95"/>
    </location>
</feature>
<dbReference type="HOGENOM" id="CLU_1825470_0_0_1"/>
<dbReference type="GeneID" id="19463193"/>
<name>S3DGL0_GLAL2</name>
<evidence type="ECO:0000256" key="1">
    <source>
        <dbReference type="SAM" id="MobiDB-lite"/>
    </source>
</evidence>
<reference evidence="2 3" key="1">
    <citation type="journal article" date="2013" name="BMC Genomics">
        <title>Genomics-driven discovery of the pneumocandin biosynthetic gene cluster in the fungus Glarea lozoyensis.</title>
        <authorList>
            <person name="Chen L."/>
            <person name="Yue Q."/>
            <person name="Zhang X."/>
            <person name="Xiang M."/>
            <person name="Wang C."/>
            <person name="Li S."/>
            <person name="Che Y."/>
            <person name="Ortiz-Lopez F.J."/>
            <person name="Bills G.F."/>
            <person name="Liu X."/>
            <person name="An Z."/>
        </authorList>
    </citation>
    <scope>NUCLEOTIDE SEQUENCE [LARGE SCALE GENOMIC DNA]</scope>
    <source>
        <strain evidence="3">ATCC 20868 / MF5171</strain>
    </source>
</reference>